<dbReference type="GO" id="GO:0000785">
    <property type="term" value="C:chromatin"/>
    <property type="evidence" value="ECO:0007669"/>
    <property type="project" value="TreeGrafter"/>
</dbReference>
<keyword evidence="6" id="KW-0862">Zinc</keyword>
<evidence type="ECO:0000256" key="6">
    <source>
        <dbReference type="ARBA" id="ARBA00022833"/>
    </source>
</evidence>
<proteinExistence type="inferred from homology"/>
<reference evidence="14" key="3">
    <citation type="submission" date="2025-09" db="UniProtKB">
        <authorList>
            <consortium name="Ensembl"/>
        </authorList>
    </citation>
    <scope>IDENTIFICATION</scope>
</reference>
<dbReference type="GO" id="GO:0031519">
    <property type="term" value="C:PcG protein complex"/>
    <property type="evidence" value="ECO:0007669"/>
    <property type="project" value="TreeGrafter"/>
</dbReference>
<keyword evidence="9" id="KW-0804">Transcription</keyword>
<dbReference type="EMBL" id="AYCK01018116">
    <property type="status" value="NOT_ANNOTATED_CDS"/>
    <property type="molecule type" value="Genomic_DNA"/>
</dbReference>
<evidence type="ECO:0000256" key="1">
    <source>
        <dbReference type="ARBA" id="ARBA00004123"/>
    </source>
</evidence>
<dbReference type="PROSITE" id="PS00028">
    <property type="entry name" value="ZINC_FINGER_C2H2_1"/>
    <property type="match status" value="4"/>
</dbReference>
<dbReference type="SMART" id="SM00355">
    <property type="entry name" value="ZnF_C2H2"/>
    <property type="match status" value="5"/>
</dbReference>
<evidence type="ECO:0000256" key="11">
    <source>
        <dbReference type="PROSITE-ProRule" id="PRU00042"/>
    </source>
</evidence>
<feature type="domain" description="C2H2-type" evidence="13">
    <location>
        <begin position="246"/>
        <end position="268"/>
    </location>
</feature>
<dbReference type="Gene3D" id="3.30.160.60">
    <property type="entry name" value="Classic Zinc Finger"/>
    <property type="match status" value="5"/>
</dbReference>
<feature type="domain" description="C2H2-type" evidence="13">
    <location>
        <begin position="327"/>
        <end position="354"/>
    </location>
</feature>
<dbReference type="FunFam" id="3.30.160.60:FF:001485">
    <property type="entry name" value="Krueppel-related zinc finger protein"/>
    <property type="match status" value="2"/>
</dbReference>
<keyword evidence="15" id="KW-1185">Reference proteome</keyword>
<dbReference type="SUPFAM" id="SSF57667">
    <property type="entry name" value="beta-beta-alpha zinc fingers"/>
    <property type="match status" value="3"/>
</dbReference>
<evidence type="ECO:0000256" key="3">
    <source>
        <dbReference type="ARBA" id="ARBA00022723"/>
    </source>
</evidence>
<keyword evidence="5 11" id="KW-0863">Zinc-finger</keyword>
<dbReference type="GO" id="GO:0000978">
    <property type="term" value="F:RNA polymerase II cis-regulatory region sequence-specific DNA binding"/>
    <property type="evidence" value="ECO:0007669"/>
    <property type="project" value="TreeGrafter"/>
</dbReference>
<evidence type="ECO:0000256" key="8">
    <source>
        <dbReference type="ARBA" id="ARBA00023125"/>
    </source>
</evidence>
<reference evidence="15" key="1">
    <citation type="submission" date="2013-10" db="EMBL/GenBank/DDBJ databases">
        <authorList>
            <person name="Schartl M."/>
            <person name="Warren W."/>
        </authorList>
    </citation>
    <scope>NUCLEOTIDE SEQUENCE [LARGE SCALE GENOMIC DNA]</scope>
    <source>
        <strain evidence="15">female</strain>
    </source>
</reference>
<dbReference type="GO" id="GO:0005667">
    <property type="term" value="C:transcription regulator complex"/>
    <property type="evidence" value="ECO:0007669"/>
    <property type="project" value="TreeGrafter"/>
</dbReference>
<comment type="similarity">
    <text evidence="2">Belongs to the krueppel C2H2-type zinc-finger protein family.</text>
</comment>
<dbReference type="InterPro" id="IPR013087">
    <property type="entry name" value="Znf_C2H2_type"/>
</dbReference>
<dbReference type="OMA" id="KFTQIGG"/>
<dbReference type="EMBL" id="AYCK01018117">
    <property type="status" value="NOT_ANNOTATED_CDS"/>
    <property type="molecule type" value="Genomic_DNA"/>
</dbReference>
<dbReference type="AlphaFoldDB" id="A0A087X3P2"/>
<dbReference type="EMBL" id="AYCK01018119">
    <property type="status" value="NOT_ANNOTATED_CDS"/>
    <property type="molecule type" value="Genomic_DNA"/>
</dbReference>
<feature type="domain" description="C2H2-type" evidence="13">
    <location>
        <begin position="355"/>
        <end position="379"/>
    </location>
</feature>
<dbReference type="GO" id="GO:0008270">
    <property type="term" value="F:zinc ion binding"/>
    <property type="evidence" value="ECO:0007669"/>
    <property type="project" value="UniProtKB-KW"/>
</dbReference>
<evidence type="ECO:0000256" key="4">
    <source>
        <dbReference type="ARBA" id="ARBA00022737"/>
    </source>
</evidence>
<evidence type="ECO:0000259" key="13">
    <source>
        <dbReference type="PROSITE" id="PS50157"/>
    </source>
</evidence>
<dbReference type="Ensembl" id="ENSPFOT00000000396.1">
    <property type="protein sequence ID" value="ENSPFOP00000000395.1"/>
    <property type="gene ID" value="ENSPFOG00000000436.1"/>
</dbReference>
<dbReference type="GO" id="GO:0000981">
    <property type="term" value="F:DNA-binding transcription factor activity, RNA polymerase II-specific"/>
    <property type="evidence" value="ECO:0007669"/>
    <property type="project" value="TreeGrafter"/>
</dbReference>
<evidence type="ECO:0000313" key="15">
    <source>
        <dbReference type="Proteomes" id="UP000028760"/>
    </source>
</evidence>
<dbReference type="FunFam" id="3.30.160.60:FF:001480">
    <property type="entry name" value="Si:cabz01071911.3"/>
    <property type="match status" value="1"/>
</dbReference>
<dbReference type="Proteomes" id="UP000028760">
    <property type="component" value="Unassembled WGS sequence"/>
</dbReference>
<protein>
    <recommendedName>
        <fullName evidence="13">C2H2-type domain-containing protein</fullName>
    </recommendedName>
</protein>
<organism evidence="14 15">
    <name type="scientific">Poecilia formosa</name>
    <name type="common">Amazon molly</name>
    <name type="synonym">Limia formosa</name>
    <dbReference type="NCBI Taxonomy" id="48698"/>
    <lineage>
        <taxon>Eukaryota</taxon>
        <taxon>Metazoa</taxon>
        <taxon>Chordata</taxon>
        <taxon>Craniata</taxon>
        <taxon>Vertebrata</taxon>
        <taxon>Euteleostomi</taxon>
        <taxon>Actinopterygii</taxon>
        <taxon>Neopterygii</taxon>
        <taxon>Teleostei</taxon>
        <taxon>Neoteleostei</taxon>
        <taxon>Acanthomorphata</taxon>
        <taxon>Ovalentaria</taxon>
        <taxon>Atherinomorphae</taxon>
        <taxon>Cyprinodontiformes</taxon>
        <taxon>Poeciliidae</taxon>
        <taxon>Poeciliinae</taxon>
        <taxon>Poecilia</taxon>
    </lineage>
</organism>
<feature type="region of interest" description="Disordered" evidence="12">
    <location>
        <begin position="153"/>
        <end position="209"/>
    </location>
</feature>
<dbReference type="EMBL" id="AYCK01018115">
    <property type="status" value="NOT_ANNOTATED_CDS"/>
    <property type="molecule type" value="Genomic_DNA"/>
</dbReference>
<dbReference type="GeneTree" id="ENSGT01150000286952"/>
<evidence type="ECO:0000256" key="2">
    <source>
        <dbReference type="ARBA" id="ARBA00006991"/>
    </source>
</evidence>
<dbReference type="Pfam" id="PF00096">
    <property type="entry name" value="zf-C2H2"/>
    <property type="match status" value="5"/>
</dbReference>
<dbReference type="FunFam" id="3.30.160.60:FF:000787">
    <property type="entry name" value="Zinc finger protein 784"/>
    <property type="match status" value="1"/>
</dbReference>
<feature type="compositionally biased region" description="Basic and acidic residues" evidence="12">
    <location>
        <begin position="200"/>
        <end position="209"/>
    </location>
</feature>
<evidence type="ECO:0000256" key="7">
    <source>
        <dbReference type="ARBA" id="ARBA00023015"/>
    </source>
</evidence>
<sequence length="379" mass="44276">MSSVQHLREFIKERLTAAAEEIFTEVEKTIVRYEEDIKLLENCLKPQIKLTRIDQPQQHVCNKEEVQIDPQICNQEQPSLLHMMQNRPEPEMLKEIQKLLLTHQRGISLSSSREVEKTIVRYEKDIKLLETHWKPQIKLTRIDLQNPHVSFEEKTSAIQQVSNQERRSSHDQEEAEPQWTEEDQKGLCSSQEGEQLVQKQEGDLSREPTTDHYFHISNVIESKDQEGISFTVSESESDTDIKERSLKCDICGKGFENQHNFKKHCRTHRPFSCETCSKCFSNIGHLNMHRRVHTGEKPFSCQVCKKTFSQEGNLKVHMRIHTGEKPFSCQVCRRKFTQIGGLKRHKKIHTGEKPFSCQVCRRKFTQIGGLKRHKKIHTG</sequence>
<evidence type="ECO:0000313" key="14">
    <source>
        <dbReference type="Ensembl" id="ENSPFOP00000000395.1"/>
    </source>
</evidence>
<dbReference type="PANTHER" id="PTHR14003:SF23">
    <property type="entry name" value="ZINC FINGER PROTEIN 143"/>
    <property type="match status" value="1"/>
</dbReference>
<evidence type="ECO:0000256" key="5">
    <source>
        <dbReference type="ARBA" id="ARBA00022771"/>
    </source>
</evidence>
<evidence type="ECO:0000256" key="12">
    <source>
        <dbReference type="SAM" id="MobiDB-lite"/>
    </source>
</evidence>
<accession>A0A087X3P2</accession>
<keyword evidence="8" id="KW-0238">DNA-binding</keyword>
<evidence type="ECO:0000256" key="9">
    <source>
        <dbReference type="ARBA" id="ARBA00023163"/>
    </source>
</evidence>
<dbReference type="EMBL" id="AYCK01018118">
    <property type="status" value="NOT_ANNOTATED_CDS"/>
    <property type="molecule type" value="Genomic_DNA"/>
</dbReference>
<feature type="domain" description="C2H2-type" evidence="13">
    <location>
        <begin position="271"/>
        <end position="298"/>
    </location>
</feature>
<dbReference type="PROSITE" id="PS50157">
    <property type="entry name" value="ZINC_FINGER_C2H2_2"/>
    <property type="match status" value="5"/>
</dbReference>
<keyword evidence="3" id="KW-0479">Metal-binding</keyword>
<dbReference type="eggNOG" id="KOG1721">
    <property type="taxonomic scope" value="Eukaryota"/>
</dbReference>
<keyword evidence="10" id="KW-0539">Nucleus</keyword>
<reference evidence="14" key="2">
    <citation type="submission" date="2025-08" db="UniProtKB">
        <authorList>
            <consortium name="Ensembl"/>
        </authorList>
    </citation>
    <scope>IDENTIFICATION</scope>
</reference>
<evidence type="ECO:0000256" key="10">
    <source>
        <dbReference type="ARBA" id="ARBA00023242"/>
    </source>
</evidence>
<dbReference type="InterPro" id="IPR036236">
    <property type="entry name" value="Znf_C2H2_sf"/>
</dbReference>
<dbReference type="STRING" id="48698.ENSPFOP00000000395"/>
<name>A0A087X3P2_POEFO</name>
<keyword evidence="4" id="KW-0677">Repeat</keyword>
<comment type="subcellular location">
    <subcellularLocation>
        <location evidence="1">Nucleus</location>
    </subcellularLocation>
</comment>
<feature type="domain" description="C2H2-type" evidence="13">
    <location>
        <begin position="299"/>
        <end position="326"/>
    </location>
</feature>
<keyword evidence="7" id="KW-0805">Transcription regulation</keyword>
<dbReference type="PANTHER" id="PTHR14003">
    <property type="entry name" value="TRANSCRIPTIONAL REPRESSOR PROTEIN YY"/>
    <property type="match status" value="1"/>
</dbReference>